<dbReference type="EMBL" id="LT629689">
    <property type="protein sequence ID" value="SDE99349.1"/>
    <property type="molecule type" value="Genomic_DNA"/>
</dbReference>
<evidence type="ECO:0000256" key="1">
    <source>
        <dbReference type="SAM" id="MobiDB-lite"/>
    </source>
</evidence>
<organism evidence="2 3">
    <name type="scientific">Pseudomonas extremaustralis</name>
    <dbReference type="NCBI Taxonomy" id="359110"/>
    <lineage>
        <taxon>Bacteria</taxon>
        <taxon>Pseudomonadati</taxon>
        <taxon>Pseudomonadota</taxon>
        <taxon>Gammaproteobacteria</taxon>
        <taxon>Pseudomonadales</taxon>
        <taxon>Pseudomonadaceae</taxon>
        <taxon>Pseudomonas</taxon>
    </lineage>
</organism>
<dbReference type="Proteomes" id="UP000182858">
    <property type="component" value="Chromosome I"/>
</dbReference>
<feature type="region of interest" description="Disordered" evidence="1">
    <location>
        <begin position="634"/>
        <end position="657"/>
    </location>
</feature>
<dbReference type="CDD" id="cd20495">
    <property type="entry name" value="C58_PaToxP-like"/>
    <property type="match status" value="1"/>
</dbReference>
<reference evidence="2 3" key="1">
    <citation type="submission" date="2016-10" db="EMBL/GenBank/DDBJ databases">
        <authorList>
            <person name="Varghese N."/>
            <person name="Submissions S."/>
        </authorList>
    </citation>
    <scope>NUCLEOTIDE SEQUENCE [LARGE SCALE GENOMIC DNA]</scope>
    <source>
        <strain evidence="2 3">DSM 17835</strain>
    </source>
</reference>
<gene>
    <name evidence="2" type="ORF">SAMN05216591_1640</name>
</gene>
<keyword evidence="3" id="KW-1185">Reference proteome</keyword>
<protein>
    <recommendedName>
        <fullName evidence="4">Peptidase C58 YopT-type domain-containing protein</fullName>
    </recommendedName>
</protein>
<evidence type="ECO:0008006" key="4">
    <source>
        <dbReference type="Google" id="ProtNLM"/>
    </source>
</evidence>
<sequence>MTVSLHTLPRAPFTSLSAATADPLPRLSLVDKTSSDKPPAPAMQRQAPATATEVPSFSEALGSRQNFKALGLRLAEVANRLGRDATQQTVLAALKTTPMDIHPDSPFFALGGASATLESFIRAYGFHVPTNHFALTSLSDAVIDKSLEHPLGNLGGALAWPLPLNTAEQSRLRAMAMSYASPYGEQPLVMQTKGLMLEFLRHRTPLSPDALKDPVSTLNALINSPEGQEMGKALQKQMGGIASNSSTTDYLLAAMALQLDPESITNPRRNTVAGFDLDSEKHWGRPASEVVDALSNHLVAKGKTSPELARAGAYLLLASRAPVFLIKDIPRNVTYGSPAWVNLAVAAATIEAQTPGKVPNMTFAQVMLGARHAALADPGVTTNAQSEALIDWGVANGMLAKKLDHRYTADELNGLAASFNARTASMTTAAQAIDDNIPSRKELALAELKKRFPGQEALFEEKLIHVNRRQGANYRTVEVGPHSMLDIAMMDLPGPNLVYSSADSRIPLAELNANPRFGVADAFETQFKDVIDAKKRGINTYIKHLISQLPIEDRKNFEFGKVSFYQIHSHTLGLGFTDKKVHPKNQELLARIERNGVTTAYEINFNEGLIRTVPQSMATRRSDRTANLVTETKAFKPSSGTGHLGTEQKPSNNAGHDSFASERTQIIADAFVEHINLDDDAIKQHARGLTTADRNRNRAEVVSEFLLNLIPLRSAINNFRKGNVGEGVVDLGLDLFGFLTAGVATAGKVIKIGSTSLSTANKVARAGKAIGMATFSTLNPLGGLGDLAVSSVRLTGNGLQRLAAKGVQGVNALRGASGSYDLLKAASKTYDFAATGTYKVAGQTVEGGAVFRGGKWYSYDPTHQRPYGSALTDFKPKITAHEGEIKFLFDTWIGKKISSIVAPAAPNPNFRQDYLSAIARANAEDRSAYIRGQNTGNPAEIFGYSSALDIDDLKRLAVAERRTPAELGSLVKRIDELTLLPDRLVTVRQTAQIADPDAYKRGYEAGKPEGISGFSETLTSSQLAEIAVERGRTPEELGHLVKYMEKRKIAISLENYRAFNDEITAAGGKALPLPQGFYLSQVSLLSEGECAALSNVMATAVKYGKQDTFIENLYAAMVPTLSPNDIAGLQRIDPSRAAIEQRRATNVARFQNQLSQLQGILGSKFHHGMQARQVPYTTIISELANANSSKTLLINGPGHGITAGVVVSNGKKEWFYFDPNFGKATFTTEAAMSAALESTLKTGNTKNLLAHYGDYPDAPEYKISVFNETELNITTRDVPGSVSDLFLTKL</sequence>
<evidence type="ECO:0000313" key="3">
    <source>
        <dbReference type="Proteomes" id="UP000182858"/>
    </source>
</evidence>
<name>A0ABY0N5E8_9PSED</name>
<accession>A0ABY0N5E8</accession>
<dbReference type="GeneID" id="78553132"/>
<feature type="region of interest" description="Disordered" evidence="1">
    <location>
        <begin position="28"/>
        <end position="51"/>
    </location>
</feature>
<feature type="compositionally biased region" description="Low complexity" evidence="1">
    <location>
        <begin position="42"/>
        <end position="51"/>
    </location>
</feature>
<proteinExistence type="predicted"/>
<evidence type="ECO:0000313" key="2">
    <source>
        <dbReference type="EMBL" id="SDE99349.1"/>
    </source>
</evidence>
<dbReference type="RefSeq" id="WP_231998147.1">
    <property type="nucleotide sequence ID" value="NZ_LT629689.1"/>
</dbReference>